<evidence type="ECO:0000313" key="3">
    <source>
        <dbReference type="Proteomes" id="UP000275076"/>
    </source>
</evidence>
<evidence type="ECO:0000313" key="2">
    <source>
        <dbReference type="EMBL" id="RSL31680.1"/>
    </source>
</evidence>
<protein>
    <submittedName>
        <fullName evidence="2">DUF2325 domain-containing protein</fullName>
    </submittedName>
</protein>
<comment type="caution">
    <text evidence="2">The sequence shown here is derived from an EMBL/GenBank/DDBJ whole genome shotgun (WGS) entry which is preliminary data.</text>
</comment>
<evidence type="ECO:0000256" key="1">
    <source>
        <dbReference type="ARBA" id="ARBA00007189"/>
    </source>
</evidence>
<comment type="similarity">
    <text evidence="1">Belongs to the UPF0751 family.</text>
</comment>
<dbReference type="RefSeq" id="WP_125558244.1">
    <property type="nucleotide sequence ID" value="NZ_RBVX01000022.1"/>
</dbReference>
<proteinExistence type="inferred from homology"/>
<dbReference type="Pfam" id="PF10087">
    <property type="entry name" value="DUF2325"/>
    <property type="match status" value="1"/>
</dbReference>
<dbReference type="OrthoDB" id="5324142at2"/>
<dbReference type="PIRSF" id="PIRSF020408">
    <property type="entry name" value="UCP020408"/>
    <property type="match status" value="1"/>
</dbReference>
<accession>A0A3R9P5L4</accession>
<reference evidence="2 3" key="1">
    <citation type="submission" date="2018-10" db="EMBL/GenBank/DDBJ databases">
        <title>Draft genome sequence of Bacillus salarius IM0101, isolated from a hypersaline soil in Inner Mongolia, China.</title>
        <authorList>
            <person name="Yamprayoonswat W."/>
            <person name="Boonvisut S."/>
            <person name="Jumpathong W."/>
            <person name="Sittihan S."/>
            <person name="Ruangsuj P."/>
            <person name="Wanthongcharoen S."/>
            <person name="Thongpramul N."/>
            <person name="Pimmason S."/>
            <person name="Yu B."/>
            <person name="Yasawong M."/>
        </authorList>
    </citation>
    <scope>NUCLEOTIDE SEQUENCE [LARGE SCALE GENOMIC DNA]</scope>
    <source>
        <strain evidence="2 3">IM0101</strain>
    </source>
</reference>
<sequence length="108" mass="12265">MDTLMIVGADKLGSIPKRLQELGFNDISHISGRKVKMVHKKIPDKVDLVLVLTDFINHNVAAKLKEKAKDRCIPVCYAKRSWCSIYKALTNCDEVCEKCPFLSHQHNL</sequence>
<dbReference type="Proteomes" id="UP000275076">
    <property type="component" value="Unassembled WGS sequence"/>
</dbReference>
<dbReference type="AlphaFoldDB" id="A0A3R9P5L4"/>
<dbReference type="InterPro" id="IPR016772">
    <property type="entry name" value="UCP020408"/>
</dbReference>
<dbReference type="EMBL" id="RBVX01000022">
    <property type="protein sequence ID" value="RSL31680.1"/>
    <property type="molecule type" value="Genomic_DNA"/>
</dbReference>
<name>A0A3R9P5L4_9BACI</name>
<keyword evidence="3" id="KW-1185">Reference proteome</keyword>
<gene>
    <name evidence="2" type="ORF">D7Z54_19775</name>
</gene>
<organism evidence="2 3">
    <name type="scientific">Salibacterium salarium</name>
    <dbReference type="NCBI Taxonomy" id="284579"/>
    <lineage>
        <taxon>Bacteria</taxon>
        <taxon>Bacillati</taxon>
        <taxon>Bacillota</taxon>
        <taxon>Bacilli</taxon>
        <taxon>Bacillales</taxon>
        <taxon>Bacillaceae</taxon>
    </lineage>
</organism>